<sequence>MEGDDEYDRLARAEAEGLNRQDEADHDHAYEDSHRGDRELLGDAAYEDETGGARTAVDGDGGDDTGSEVEAVNHLRIFSLNCFLLPPPATWNVLFWPCGRQTERAGKIAELCAAHDLCCLQECWGAAQDTLNKGVEDQHAILDVHKSCGWFGCLNDLIDPIRFFASKTGGLYFSWRKSILENLDVERRAFGEQNPLSNQNVTCMLLDAERLFPGVRLLVFNTHFTLLGADKRAENIRTLRGFVEERVLKEYEAMGQPESGRLGKLAVFVIGDMNISETHQPRQWARLASLEGCAVMRDLFAPENNPSHPTHSSSKEKKKGAKEGKEEAPEKKTVTQEGRDEKFKTGNSMFPFAFKGRVDFVFVLDSISISGTRRTEILRGQKEKKEKEKENASETQKAEGKEKDKGVKKLPAITLSFAHARCLSLEVIHQPYGEELSDHWGLSTKVDIVNLDPAGGQGPGRGEDGGGDGDGGDLWGGARDGDESQRGQAETLHGEEVVTHGEAEDGPSGLYDSDGADFSYEN</sequence>
<proteinExistence type="predicted"/>
<evidence type="ECO:0008006" key="3">
    <source>
        <dbReference type="Google" id="ProtNLM"/>
    </source>
</evidence>
<dbReference type="PhylomeDB" id="A0A0G4GCI9"/>
<feature type="compositionally biased region" description="Basic and acidic residues" evidence="1">
    <location>
        <begin position="321"/>
        <end position="342"/>
    </location>
</feature>
<evidence type="ECO:0000256" key="1">
    <source>
        <dbReference type="SAM" id="MobiDB-lite"/>
    </source>
</evidence>
<feature type="region of interest" description="Disordered" evidence="1">
    <location>
        <begin position="378"/>
        <end position="406"/>
    </location>
</feature>
<organism evidence="2">
    <name type="scientific">Chromera velia CCMP2878</name>
    <dbReference type="NCBI Taxonomy" id="1169474"/>
    <lineage>
        <taxon>Eukaryota</taxon>
        <taxon>Sar</taxon>
        <taxon>Alveolata</taxon>
        <taxon>Colpodellida</taxon>
        <taxon>Chromeraceae</taxon>
        <taxon>Chromera</taxon>
    </lineage>
</organism>
<feature type="region of interest" description="Disordered" evidence="1">
    <location>
        <begin position="300"/>
        <end position="342"/>
    </location>
</feature>
<dbReference type="EMBL" id="CDMZ01001062">
    <property type="protein sequence ID" value="CEM26508.1"/>
    <property type="molecule type" value="Genomic_DNA"/>
</dbReference>
<dbReference type="VEuPathDB" id="CryptoDB:Cvel_21157"/>
<feature type="region of interest" description="Disordered" evidence="1">
    <location>
        <begin position="1"/>
        <end position="37"/>
    </location>
</feature>
<name>A0A0G4GCI9_9ALVE</name>
<gene>
    <name evidence="2" type="ORF">Cvel_21157</name>
</gene>
<feature type="compositionally biased region" description="Basic and acidic residues" evidence="1">
    <location>
        <begin position="8"/>
        <end position="37"/>
    </location>
</feature>
<accession>A0A0G4GCI9</accession>
<protein>
    <recommendedName>
        <fullName evidence="3">Endonuclease/exonuclease/phosphatase domain-containing protein</fullName>
    </recommendedName>
</protein>
<reference evidence="2" key="1">
    <citation type="submission" date="2014-11" db="EMBL/GenBank/DDBJ databases">
        <authorList>
            <person name="Otto D Thomas"/>
            <person name="Naeem Raeece"/>
        </authorList>
    </citation>
    <scope>NUCLEOTIDE SEQUENCE</scope>
</reference>
<dbReference type="InterPro" id="IPR036691">
    <property type="entry name" value="Endo/exonu/phosph_ase_sf"/>
</dbReference>
<feature type="region of interest" description="Disordered" evidence="1">
    <location>
        <begin position="451"/>
        <end position="522"/>
    </location>
</feature>
<evidence type="ECO:0000313" key="2">
    <source>
        <dbReference type="EMBL" id="CEM26508.1"/>
    </source>
</evidence>
<dbReference type="SUPFAM" id="SSF56219">
    <property type="entry name" value="DNase I-like"/>
    <property type="match status" value="1"/>
</dbReference>
<dbReference type="Gene3D" id="3.60.10.10">
    <property type="entry name" value="Endonuclease/exonuclease/phosphatase"/>
    <property type="match status" value="1"/>
</dbReference>
<dbReference type="AlphaFoldDB" id="A0A0G4GCI9"/>
<feature type="compositionally biased region" description="Basic and acidic residues" evidence="1">
    <location>
        <begin position="492"/>
        <end position="503"/>
    </location>
</feature>
<feature type="region of interest" description="Disordered" evidence="1">
    <location>
        <begin position="46"/>
        <end position="65"/>
    </location>
</feature>